<sequence length="114" mass="13580">MWRFDRKYWSIPGLKSDIIQELQSIQDTAANWDLHKCSIQSIIRSFKPRPSPEKRIQKIHRKICSLNNKLAKNPNLEELNLVIEGLNFELQEELTMMSDKWRVRSNAKWIEEGE</sequence>
<keyword evidence="2" id="KW-1185">Reference proteome</keyword>
<comment type="caution">
    <text evidence="1">The sequence shown here is derived from an EMBL/GenBank/DDBJ whole genome shotgun (WGS) entry which is preliminary data.</text>
</comment>
<dbReference type="Proteomes" id="UP000789366">
    <property type="component" value="Unassembled WGS sequence"/>
</dbReference>
<name>A0ACA9Q4G5_9GLOM</name>
<protein>
    <submittedName>
        <fullName evidence="1">7282_t:CDS:1</fullName>
    </submittedName>
</protein>
<evidence type="ECO:0000313" key="1">
    <source>
        <dbReference type="EMBL" id="CAG8729977.1"/>
    </source>
</evidence>
<accession>A0ACA9Q4G5</accession>
<reference evidence="1" key="1">
    <citation type="submission" date="2021-06" db="EMBL/GenBank/DDBJ databases">
        <authorList>
            <person name="Kallberg Y."/>
            <person name="Tangrot J."/>
            <person name="Rosling A."/>
        </authorList>
    </citation>
    <scope>NUCLEOTIDE SEQUENCE</scope>
    <source>
        <strain evidence="1">28 12/20/2015</strain>
    </source>
</reference>
<dbReference type="EMBL" id="CAJVPW010032981">
    <property type="protein sequence ID" value="CAG8729977.1"/>
    <property type="molecule type" value="Genomic_DNA"/>
</dbReference>
<organism evidence="1 2">
    <name type="scientific">Cetraspora pellucida</name>
    <dbReference type="NCBI Taxonomy" id="1433469"/>
    <lineage>
        <taxon>Eukaryota</taxon>
        <taxon>Fungi</taxon>
        <taxon>Fungi incertae sedis</taxon>
        <taxon>Mucoromycota</taxon>
        <taxon>Glomeromycotina</taxon>
        <taxon>Glomeromycetes</taxon>
        <taxon>Diversisporales</taxon>
        <taxon>Gigasporaceae</taxon>
        <taxon>Cetraspora</taxon>
    </lineage>
</organism>
<proteinExistence type="predicted"/>
<gene>
    <name evidence="1" type="ORF">SPELUC_LOCUS13037</name>
</gene>
<evidence type="ECO:0000313" key="2">
    <source>
        <dbReference type="Proteomes" id="UP000789366"/>
    </source>
</evidence>
<feature type="non-terminal residue" evidence="1">
    <location>
        <position position="114"/>
    </location>
</feature>